<accession>L8X3V5</accession>
<dbReference type="InterPro" id="IPR012319">
    <property type="entry name" value="FPG_cat"/>
</dbReference>
<dbReference type="PANTHER" id="PTHR22993">
    <property type="entry name" value="FORMAMIDOPYRIMIDINE-DNA GLYCOSYLASE"/>
    <property type="match status" value="1"/>
</dbReference>
<evidence type="ECO:0000256" key="3">
    <source>
        <dbReference type="ARBA" id="ARBA00022763"/>
    </source>
</evidence>
<dbReference type="Pfam" id="PF01149">
    <property type="entry name" value="Fapy_DNA_glyco"/>
    <property type="match status" value="1"/>
</dbReference>
<dbReference type="SUPFAM" id="SSF81624">
    <property type="entry name" value="N-terminal domain of MutM-like DNA repair proteins"/>
    <property type="match status" value="1"/>
</dbReference>
<evidence type="ECO:0000256" key="4">
    <source>
        <dbReference type="ARBA" id="ARBA00022801"/>
    </source>
</evidence>
<dbReference type="STRING" id="983506.L8X3V5"/>
<comment type="catalytic activity">
    <reaction evidence="1">
        <text>Hydrolysis of DNA containing ring-opened 7-methylguanine residues, releasing 2,6-diamino-4-hydroxy-5-(N-methyl)formamidopyrimidine.</text>
        <dbReference type="EC" id="3.2.2.23"/>
    </reaction>
</comment>
<dbReference type="GO" id="GO:0005634">
    <property type="term" value="C:nucleus"/>
    <property type="evidence" value="ECO:0007669"/>
    <property type="project" value="TreeGrafter"/>
</dbReference>
<dbReference type="HOGENOM" id="CLU_381385_0_0_1"/>
<dbReference type="GO" id="GO:0003906">
    <property type="term" value="F:DNA-(apurinic or apyrimidinic site) endonuclease activity"/>
    <property type="evidence" value="ECO:0007669"/>
    <property type="project" value="InterPro"/>
</dbReference>
<comment type="caution">
    <text evidence="12">The sequence shown here is derived from an EMBL/GenBank/DDBJ whole genome shotgun (WGS) entry which is preliminary data.</text>
</comment>
<organism evidence="12 13">
    <name type="scientific">Thanatephorus cucumeris (strain AG1-IA)</name>
    <name type="common">Rice sheath blight fungus</name>
    <name type="synonym">Rhizoctonia solani</name>
    <dbReference type="NCBI Taxonomy" id="983506"/>
    <lineage>
        <taxon>Eukaryota</taxon>
        <taxon>Fungi</taxon>
        <taxon>Dikarya</taxon>
        <taxon>Basidiomycota</taxon>
        <taxon>Agaricomycotina</taxon>
        <taxon>Agaricomycetes</taxon>
        <taxon>Cantharellales</taxon>
        <taxon>Ceratobasidiaceae</taxon>
        <taxon>Rhizoctonia</taxon>
        <taxon>Rhizoctonia solani AG-1</taxon>
    </lineage>
</organism>
<dbReference type="SMART" id="SM00898">
    <property type="entry name" value="Fapy_DNA_glyco"/>
    <property type="match status" value="1"/>
</dbReference>
<keyword evidence="3" id="KW-0227">DNA damage</keyword>
<evidence type="ECO:0000256" key="2">
    <source>
        <dbReference type="ARBA" id="ARBA00009409"/>
    </source>
</evidence>
<comment type="similarity">
    <text evidence="2">Belongs to the FPG family.</text>
</comment>
<evidence type="ECO:0000313" key="13">
    <source>
        <dbReference type="Proteomes" id="UP000011668"/>
    </source>
</evidence>
<evidence type="ECO:0000256" key="8">
    <source>
        <dbReference type="ARBA" id="ARBA00023268"/>
    </source>
</evidence>
<keyword evidence="9" id="KW-0326">Glycosidase</keyword>
<dbReference type="EMBL" id="AFRT01000251">
    <property type="protein sequence ID" value="ELU44885.1"/>
    <property type="molecule type" value="Genomic_DNA"/>
</dbReference>
<keyword evidence="8" id="KW-0511">Multifunctional enzyme</keyword>
<dbReference type="Gene3D" id="1.10.8.50">
    <property type="match status" value="1"/>
</dbReference>
<dbReference type="PROSITE" id="PS51068">
    <property type="entry name" value="FPG_CAT"/>
    <property type="match status" value="1"/>
</dbReference>
<evidence type="ECO:0000313" key="12">
    <source>
        <dbReference type="EMBL" id="ELU44885.1"/>
    </source>
</evidence>
<feature type="compositionally biased region" description="Acidic residues" evidence="10">
    <location>
        <begin position="653"/>
        <end position="670"/>
    </location>
</feature>
<dbReference type="Gene3D" id="3.20.190.10">
    <property type="entry name" value="MutM-like, N-terminal"/>
    <property type="match status" value="1"/>
</dbReference>
<evidence type="ECO:0000259" key="11">
    <source>
        <dbReference type="PROSITE" id="PS51068"/>
    </source>
</evidence>
<proteinExistence type="inferred from homology"/>
<reference evidence="12 13" key="1">
    <citation type="journal article" date="2013" name="Nat. Commun.">
        <title>The evolution and pathogenic mechanisms of the rice sheath blight pathogen.</title>
        <authorList>
            <person name="Zheng A."/>
            <person name="Lin R."/>
            <person name="Xu L."/>
            <person name="Qin P."/>
            <person name="Tang C."/>
            <person name="Ai P."/>
            <person name="Zhang D."/>
            <person name="Liu Y."/>
            <person name="Sun Z."/>
            <person name="Feng H."/>
            <person name="Wang Y."/>
            <person name="Chen Y."/>
            <person name="Liang X."/>
            <person name="Fu R."/>
            <person name="Li Q."/>
            <person name="Zhang J."/>
            <person name="Yu X."/>
            <person name="Xie Z."/>
            <person name="Ding L."/>
            <person name="Guan P."/>
            <person name="Tang J."/>
            <person name="Liang Y."/>
            <person name="Wang S."/>
            <person name="Deng Q."/>
            <person name="Li S."/>
            <person name="Zhu J."/>
            <person name="Wang L."/>
            <person name="Liu H."/>
            <person name="Li P."/>
        </authorList>
    </citation>
    <scope>NUCLEOTIDE SEQUENCE [LARGE SCALE GENOMIC DNA]</scope>
    <source>
        <strain evidence="13">AG-1 IA</strain>
    </source>
</reference>
<dbReference type="InterPro" id="IPR010979">
    <property type="entry name" value="Ribosomal_uS13-like_H2TH"/>
</dbReference>
<dbReference type="OrthoDB" id="444592at2759"/>
<evidence type="ECO:0000256" key="5">
    <source>
        <dbReference type="ARBA" id="ARBA00023125"/>
    </source>
</evidence>
<gene>
    <name evidence="12" type="ORF">AG1IA_01085</name>
</gene>
<dbReference type="GO" id="GO:0008534">
    <property type="term" value="F:oxidized purine nucleobase lesion DNA N-glycosylase activity"/>
    <property type="evidence" value="ECO:0007669"/>
    <property type="project" value="UniProtKB-EC"/>
</dbReference>
<evidence type="ECO:0000256" key="1">
    <source>
        <dbReference type="ARBA" id="ARBA00001668"/>
    </source>
</evidence>
<evidence type="ECO:0000256" key="10">
    <source>
        <dbReference type="SAM" id="MobiDB-lite"/>
    </source>
</evidence>
<feature type="region of interest" description="Disordered" evidence="10">
    <location>
        <begin position="1"/>
        <end position="66"/>
    </location>
</feature>
<dbReference type="Pfam" id="PF06831">
    <property type="entry name" value="H2TH"/>
    <property type="match status" value="1"/>
</dbReference>
<evidence type="ECO:0000256" key="6">
    <source>
        <dbReference type="ARBA" id="ARBA00023204"/>
    </source>
</evidence>
<evidence type="ECO:0000256" key="7">
    <source>
        <dbReference type="ARBA" id="ARBA00023239"/>
    </source>
</evidence>
<dbReference type="GO" id="GO:0003684">
    <property type="term" value="F:damaged DNA binding"/>
    <property type="evidence" value="ECO:0007669"/>
    <property type="project" value="InterPro"/>
</dbReference>
<dbReference type="SUPFAM" id="SSF46946">
    <property type="entry name" value="S13-like H2TH domain"/>
    <property type="match status" value="1"/>
</dbReference>
<feature type="region of interest" description="Disordered" evidence="10">
    <location>
        <begin position="598"/>
        <end position="699"/>
    </location>
</feature>
<evidence type="ECO:0000256" key="9">
    <source>
        <dbReference type="ARBA" id="ARBA00023295"/>
    </source>
</evidence>
<keyword evidence="5" id="KW-0238">DNA-binding</keyword>
<dbReference type="SMART" id="SM01232">
    <property type="entry name" value="H2TH"/>
    <property type="match status" value="1"/>
</dbReference>
<keyword evidence="6" id="KW-0234">DNA repair</keyword>
<keyword evidence="13" id="KW-1185">Reference proteome</keyword>
<feature type="compositionally biased region" description="Pro residues" evidence="10">
    <location>
        <begin position="46"/>
        <end position="66"/>
    </location>
</feature>
<dbReference type="InterPro" id="IPR035937">
    <property type="entry name" value="FPG_N"/>
</dbReference>
<dbReference type="FunFam" id="1.10.8.50:FF:000009">
    <property type="entry name" value="Formamidopyrimidine-DNA glycosylase"/>
    <property type="match status" value="1"/>
</dbReference>
<protein>
    <submittedName>
        <fullName evidence="12">AtMMH-1</fullName>
    </submittedName>
</protein>
<dbReference type="GO" id="GO:0016829">
    <property type="term" value="F:lyase activity"/>
    <property type="evidence" value="ECO:0007669"/>
    <property type="project" value="UniProtKB-KW"/>
</dbReference>
<keyword evidence="4" id="KW-0378">Hydrolase</keyword>
<dbReference type="PANTHER" id="PTHR22993:SF9">
    <property type="entry name" value="FORMAMIDOPYRIMIDINE-DNA GLYCOSYLASE"/>
    <property type="match status" value="1"/>
</dbReference>
<feature type="domain" description="Formamidopyrimidine-DNA glycosylase catalytic" evidence="11">
    <location>
        <begin position="307"/>
        <end position="446"/>
    </location>
</feature>
<sequence>MATTQAQPPAGQTQYPYPYNYPTAQPGAYPQAGYTPAQPGAAAYPAPTPGQNPAYPAQPQPGAYPNPVQPTAYPSTGQTAYPTPGQAATYPTPAATYPAQAAVTYPAPIPGTTSTPRVITNMIKPAAQGVWSPGQGYTPAPASAAPGGYNTGYNPAVGGVQPQYPGTPGTGAPYSPSPTSTYAATPVKPTVPLRSAIPPHVRSTPGTPASPSTYLPGTGGHTPLPAVGAAPYAPWNGQGTPSTPRFERCVVPDLLYVIRRSSVRCECRSKYEPDTRILESRVAGLVFTFDYHLRAHNSFCLLPLKMPELPGVERAAKLTRHVAVGRTIDKVETLEDTIVYTGGITHDEFAIEADGLWRRQAKEITGRKVLDVGRYGKVFYIVLEGPGRMPVLHLGMTEPTWYRRRNKDLSADVWPPPRFLKFIMHFSATDTQPPTQLAFIDARRLARIRLAHDPLKEHPISELGFDPILSMPELDEFKALVVKRTCPVKALLLDQSFSAGVGNWVADEILFQSRIHPEQRASTLSEAQLQEMYTQTKSVCDIAVAVNADSSQFPKDWLFKYRWGKGEKNKTEMILPNGEKAKLKWLTVGGRTSALVEQLQKMPEGGRDRTKKPHAGQDTDEGDKQPGTSKAAPTKVGKRKAAARSAKQANDSPVEDGDSSDLTSVEDEPEDKGAKRVRRTVVQVGGKSARKGSVSGSHASRCHSFLLSSVVEHRRRLHIREQPGVR</sequence>
<feature type="compositionally biased region" description="Low complexity" evidence="10">
    <location>
        <begin position="1"/>
        <end position="45"/>
    </location>
</feature>
<name>L8X3V5_THACA</name>
<keyword evidence="7" id="KW-0456">Lyase</keyword>
<dbReference type="GO" id="GO:0006284">
    <property type="term" value="P:base-excision repair"/>
    <property type="evidence" value="ECO:0007669"/>
    <property type="project" value="InterPro"/>
</dbReference>
<dbReference type="InterPro" id="IPR015886">
    <property type="entry name" value="H2TH_FPG"/>
</dbReference>
<dbReference type="GO" id="GO:0008270">
    <property type="term" value="F:zinc ion binding"/>
    <property type="evidence" value="ECO:0007669"/>
    <property type="project" value="InterPro"/>
</dbReference>
<dbReference type="Proteomes" id="UP000011668">
    <property type="component" value="Unassembled WGS sequence"/>
</dbReference>
<dbReference type="AlphaFoldDB" id="L8X3V5"/>